<dbReference type="InterPro" id="IPR010720">
    <property type="entry name" value="Alpha-L-AF_C"/>
</dbReference>
<dbReference type="InterPro" id="IPR013780">
    <property type="entry name" value="Glyco_hydro_b"/>
</dbReference>
<evidence type="ECO:0000259" key="10">
    <source>
        <dbReference type="SMART" id="SM00813"/>
    </source>
</evidence>
<reference evidence="11" key="1">
    <citation type="submission" date="2022-11" db="EMBL/GenBank/DDBJ databases">
        <authorList>
            <person name="Petersen C."/>
        </authorList>
    </citation>
    <scope>NUCLEOTIDE SEQUENCE</scope>
    <source>
        <strain evidence="11">IBT 30069</strain>
    </source>
</reference>
<dbReference type="Proteomes" id="UP001149165">
    <property type="component" value="Unassembled WGS sequence"/>
</dbReference>
<dbReference type="EC" id="3.2.1.55" evidence="4"/>
<dbReference type="GO" id="GO:0046373">
    <property type="term" value="P:L-arabinose metabolic process"/>
    <property type="evidence" value="ECO:0007669"/>
    <property type="project" value="InterPro"/>
</dbReference>
<dbReference type="AlphaFoldDB" id="A0A9W9GCA9"/>
<dbReference type="FunFam" id="3.20.20.80:FF:000092">
    <property type="entry name" value="Probable alpha-L-arabinofuranosidase A"/>
    <property type="match status" value="1"/>
</dbReference>
<evidence type="ECO:0000256" key="4">
    <source>
        <dbReference type="ARBA" id="ARBA00012670"/>
    </source>
</evidence>
<dbReference type="InterPro" id="IPR017853">
    <property type="entry name" value="GH"/>
</dbReference>
<evidence type="ECO:0000313" key="12">
    <source>
        <dbReference type="Proteomes" id="UP001149165"/>
    </source>
</evidence>
<dbReference type="SMART" id="SM00813">
    <property type="entry name" value="Alpha-L-AF_C"/>
    <property type="match status" value="1"/>
</dbReference>
<dbReference type="Pfam" id="PF22848">
    <property type="entry name" value="ASD1_dom"/>
    <property type="match status" value="1"/>
</dbReference>
<evidence type="ECO:0000256" key="2">
    <source>
        <dbReference type="ARBA" id="ARBA00004834"/>
    </source>
</evidence>
<sequence length="632" mass="68040">MPFKGPSIMQSGLSALSICCALFQTAQGVSLEVNKSGGNASSPLMYGFMFEDINHSGDGGIYGQMLQNNGLQGTTPNLTAWGSVGDSTIAIDYDNPLTTAIPNSLRLDVAKDTTGTVGVTNAGYWGIPVDGSEHQTYFWIKGDLSGNITASLVGNGTGTVYGSTSIPITSTSDNFTYVDASLSTSKAPDGDVYFQLSLDGSEVAGASLYFGLVQLFPTTYKKRYNGLQPRIANVLEAVGASFLRFPGGNNIEGEYLDNRWKWNETIGPVQDRPGRWGTWGYYNTDGLGLDEYFYWCEDMGLEPLLAIWDGFALESGAGTPVTGDALTPYIDDALNELEYVLGDSSTTYGAMRAANGRTEPWKVTMVEIGNEDHLGGGCATYAERFTAFYDAIHAKYPDLTLIASTNEVSCLPSTMPTGAMVDYHDYNTPDGLVDQFDYFDNIDRNSSYLVGEYAQNNVDYPIMQGSVGEAIFMIGMERNSDLIKMASYAPLLQLVNSTQWTPNLIPFTQSPDEVIETTSYYVQQMFSVNLGDTVKEVSSDSAFGPVYWVASSGSGSNYYVKLANYGSDTQDLSVTIDGLTTAKLTVVGDDDPNAANTPDGTPVVPVHSDLKSSNGTFTFTMPAWSVAVLAAS</sequence>
<comment type="caution">
    <text evidence="11">The sequence shown here is derived from an EMBL/GenBank/DDBJ whole genome shotgun (WGS) entry which is preliminary data.</text>
</comment>
<dbReference type="EMBL" id="JAPQKH010000001">
    <property type="protein sequence ID" value="KAJ5115690.1"/>
    <property type="molecule type" value="Genomic_DNA"/>
</dbReference>
<name>A0A9W9GCA9_9EURO</name>
<evidence type="ECO:0000256" key="8">
    <source>
        <dbReference type="ARBA" id="ARBA00023295"/>
    </source>
</evidence>
<keyword evidence="7" id="KW-0325">Glycoprotein</keyword>
<proteinExistence type="inferred from homology"/>
<keyword evidence="5 9" id="KW-0732">Signal</keyword>
<dbReference type="InterPro" id="IPR051563">
    <property type="entry name" value="Glycosyl_Hydrolase_51"/>
</dbReference>
<comment type="pathway">
    <text evidence="2">Glycan metabolism; L-arabinan degradation.</text>
</comment>
<dbReference type="Gene3D" id="2.60.40.1180">
    <property type="entry name" value="Golgi alpha-mannosidase II"/>
    <property type="match status" value="1"/>
</dbReference>
<evidence type="ECO:0000313" key="11">
    <source>
        <dbReference type="EMBL" id="KAJ5115690.1"/>
    </source>
</evidence>
<evidence type="ECO:0000256" key="9">
    <source>
        <dbReference type="SAM" id="SignalP"/>
    </source>
</evidence>
<reference evidence="11" key="2">
    <citation type="journal article" date="2023" name="IMA Fungus">
        <title>Comparative genomic study of the Penicillium genus elucidates a diverse pangenome and 15 lateral gene transfer events.</title>
        <authorList>
            <person name="Petersen C."/>
            <person name="Sorensen T."/>
            <person name="Nielsen M.R."/>
            <person name="Sondergaard T.E."/>
            <person name="Sorensen J.L."/>
            <person name="Fitzpatrick D.A."/>
            <person name="Frisvad J.C."/>
            <person name="Nielsen K.L."/>
        </authorList>
    </citation>
    <scope>NUCLEOTIDE SEQUENCE</scope>
    <source>
        <strain evidence="11">IBT 30069</strain>
    </source>
</reference>
<feature type="chain" id="PRO_5040839970" description="non-reducing end alpha-L-arabinofuranosidase" evidence="9">
    <location>
        <begin position="29"/>
        <end position="632"/>
    </location>
</feature>
<evidence type="ECO:0000256" key="3">
    <source>
        <dbReference type="ARBA" id="ARBA00007186"/>
    </source>
</evidence>
<keyword evidence="12" id="KW-1185">Reference proteome</keyword>
<evidence type="ECO:0000256" key="1">
    <source>
        <dbReference type="ARBA" id="ARBA00001462"/>
    </source>
</evidence>
<evidence type="ECO:0000256" key="6">
    <source>
        <dbReference type="ARBA" id="ARBA00022801"/>
    </source>
</evidence>
<protein>
    <recommendedName>
        <fullName evidence="4">non-reducing end alpha-L-arabinofuranosidase</fullName>
        <ecNumber evidence="4">3.2.1.55</ecNumber>
    </recommendedName>
</protein>
<dbReference type="PANTHER" id="PTHR31776">
    <property type="entry name" value="ALPHA-L-ARABINOFURANOSIDASE 1"/>
    <property type="match status" value="1"/>
</dbReference>
<dbReference type="SUPFAM" id="SSF51445">
    <property type="entry name" value="(Trans)glycosidases"/>
    <property type="match status" value="1"/>
</dbReference>
<dbReference type="Gene3D" id="3.20.20.80">
    <property type="entry name" value="Glycosidases"/>
    <property type="match status" value="1"/>
</dbReference>
<evidence type="ECO:0000256" key="5">
    <source>
        <dbReference type="ARBA" id="ARBA00022729"/>
    </source>
</evidence>
<keyword evidence="6" id="KW-0378">Hydrolase</keyword>
<evidence type="ECO:0000256" key="7">
    <source>
        <dbReference type="ARBA" id="ARBA00023180"/>
    </source>
</evidence>
<organism evidence="11 12">
    <name type="scientific">Penicillium angulare</name>
    <dbReference type="NCBI Taxonomy" id="116970"/>
    <lineage>
        <taxon>Eukaryota</taxon>
        <taxon>Fungi</taxon>
        <taxon>Dikarya</taxon>
        <taxon>Ascomycota</taxon>
        <taxon>Pezizomycotina</taxon>
        <taxon>Eurotiomycetes</taxon>
        <taxon>Eurotiomycetidae</taxon>
        <taxon>Eurotiales</taxon>
        <taxon>Aspergillaceae</taxon>
        <taxon>Penicillium</taxon>
    </lineage>
</organism>
<dbReference type="Pfam" id="PF06964">
    <property type="entry name" value="Alpha-L-AF_C"/>
    <property type="match status" value="1"/>
</dbReference>
<comment type="similarity">
    <text evidence="3">Belongs to the glycosyl hydrolase 51 family.</text>
</comment>
<dbReference type="GO" id="GO:0046556">
    <property type="term" value="F:alpha-L-arabinofuranosidase activity"/>
    <property type="evidence" value="ECO:0007669"/>
    <property type="project" value="UniProtKB-EC"/>
</dbReference>
<dbReference type="OrthoDB" id="406864at2759"/>
<keyword evidence="8" id="KW-0326">Glycosidase</keyword>
<dbReference type="InterPro" id="IPR055235">
    <property type="entry name" value="ASD1_cat"/>
</dbReference>
<feature type="domain" description="Alpha-L-arabinofuranosidase C-terminal" evidence="10">
    <location>
        <begin position="451"/>
        <end position="625"/>
    </location>
</feature>
<accession>A0A9W9GCA9</accession>
<gene>
    <name evidence="11" type="ORF">N7456_000038</name>
</gene>
<comment type="catalytic activity">
    <reaction evidence="1">
        <text>Hydrolysis of terminal non-reducing alpha-L-arabinofuranoside residues in alpha-L-arabinosides.</text>
        <dbReference type="EC" id="3.2.1.55"/>
    </reaction>
</comment>
<dbReference type="SUPFAM" id="SSF51011">
    <property type="entry name" value="Glycosyl hydrolase domain"/>
    <property type="match status" value="1"/>
</dbReference>
<feature type="signal peptide" evidence="9">
    <location>
        <begin position="1"/>
        <end position="28"/>
    </location>
</feature>
<dbReference type="PANTHER" id="PTHR31776:SF0">
    <property type="entry name" value="ALPHA-L-ARABINOFURANOSIDASE 1"/>
    <property type="match status" value="1"/>
</dbReference>